<dbReference type="CDD" id="cd03214">
    <property type="entry name" value="ABC_Iron-Siderophores_B12_Hemin"/>
    <property type="match status" value="1"/>
</dbReference>
<dbReference type="Gene3D" id="3.40.50.300">
    <property type="entry name" value="P-loop containing nucleotide triphosphate hydrolases"/>
    <property type="match status" value="1"/>
</dbReference>
<dbReference type="Proteomes" id="UP000009047">
    <property type="component" value="Chromosome"/>
</dbReference>
<feature type="domain" description="ABC transporter" evidence="5">
    <location>
        <begin position="11"/>
        <end position="247"/>
    </location>
</feature>
<keyword evidence="2" id="KW-0547">Nucleotide-binding</keyword>
<dbReference type="PANTHER" id="PTHR42794">
    <property type="entry name" value="HEMIN IMPORT ATP-BINDING PROTEIN HMUV"/>
    <property type="match status" value="1"/>
</dbReference>
<dbReference type="InterPro" id="IPR003439">
    <property type="entry name" value="ABC_transporter-like_ATP-bd"/>
</dbReference>
<dbReference type="GO" id="GO:0016887">
    <property type="term" value="F:ATP hydrolysis activity"/>
    <property type="evidence" value="ECO:0007669"/>
    <property type="project" value="InterPro"/>
</dbReference>
<dbReference type="PANTHER" id="PTHR42794:SF2">
    <property type="entry name" value="ABC TRANSPORTER ATP-BINDING PROTEIN"/>
    <property type="match status" value="1"/>
</dbReference>
<dbReference type="EMBL" id="CP002085">
    <property type="protein sequence ID" value="ADK85834.1"/>
    <property type="molecule type" value="Genomic_DNA"/>
</dbReference>
<dbReference type="SMART" id="SM00382">
    <property type="entry name" value="AAA"/>
    <property type="match status" value="1"/>
</dbReference>
<evidence type="ECO:0000256" key="1">
    <source>
        <dbReference type="ARBA" id="ARBA00022448"/>
    </source>
</evidence>
<evidence type="ECO:0000313" key="7">
    <source>
        <dbReference type="Proteomes" id="UP000009047"/>
    </source>
</evidence>
<evidence type="ECO:0000313" key="6">
    <source>
        <dbReference type="EMBL" id="ADK85834.1"/>
    </source>
</evidence>
<accession>E1QJU1</accession>
<dbReference type="OrthoDB" id="9809450at2"/>
<feature type="compositionally biased region" description="Basic and acidic residues" evidence="4">
    <location>
        <begin position="408"/>
        <end position="417"/>
    </location>
</feature>
<name>E1QJU1_DESB2</name>
<dbReference type="PROSITE" id="PS50893">
    <property type="entry name" value="ABC_TRANSPORTER_2"/>
    <property type="match status" value="1"/>
</dbReference>
<evidence type="ECO:0000256" key="4">
    <source>
        <dbReference type="SAM" id="MobiDB-lite"/>
    </source>
</evidence>
<dbReference type="InterPro" id="IPR027417">
    <property type="entry name" value="P-loop_NTPase"/>
</dbReference>
<dbReference type="InterPro" id="IPR003593">
    <property type="entry name" value="AAA+_ATPase"/>
</dbReference>
<sequence length="439" mass="46386">MNHPANNQTILRLENLSVGHGQTPVLAGVNLSLESGRFLALLGPNGAGKTTLLRTLARLLPPLAGAASLAGQNLWAMPMDKLARIQAVVLTDRLTPGLLGAWEVAALGRHPFTGFFGRLNAQDRRIVDQALEMVGATHLAARRFERLSDGEKQKIVLARALAQQPRLILLDEPTVHLDLKHRLEVTTILRRLCRTMGVAVIASMHEVDMAARVADQVALIKNGAVIDHGPPERVLSGAAVSGLYDLDGPRYDSRLGVIELGAGGRRGPLFVFPGGGAAAGALKLLHKRDYALCCGVAHQGDIDGHLAQALGARVVMAPPFAAPSAAKQEACRQLIDQAWAVVDSGFAVGQINQANAALLRQAAEGGKPVFSLRPPEEARALLGQAAQGVIWCVDELDLAGKLARRAHRGAEDAEAKSDATGQRALAGGGEDEPRARAQA</sequence>
<evidence type="ECO:0000256" key="3">
    <source>
        <dbReference type="ARBA" id="ARBA00022840"/>
    </source>
</evidence>
<evidence type="ECO:0000256" key="2">
    <source>
        <dbReference type="ARBA" id="ARBA00022741"/>
    </source>
</evidence>
<protein>
    <submittedName>
        <fullName evidence="6">ABC transporter related protein</fullName>
    </submittedName>
</protein>
<dbReference type="AlphaFoldDB" id="E1QJU1"/>
<dbReference type="HOGENOM" id="CLU_000604_0_0_7"/>
<feature type="region of interest" description="Disordered" evidence="4">
    <location>
        <begin position="404"/>
        <end position="439"/>
    </location>
</feature>
<dbReference type="STRING" id="644282.Deba_2474"/>
<keyword evidence="1" id="KW-0813">Transport</keyword>
<dbReference type="SUPFAM" id="SSF52540">
    <property type="entry name" value="P-loop containing nucleoside triphosphate hydrolases"/>
    <property type="match status" value="1"/>
</dbReference>
<evidence type="ECO:0000259" key="5">
    <source>
        <dbReference type="PROSITE" id="PS50893"/>
    </source>
</evidence>
<dbReference type="KEGG" id="dbr:Deba_2474"/>
<dbReference type="RefSeq" id="WP_013259273.1">
    <property type="nucleotide sequence ID" value="NC_014365.1"/>
</dbReference>
<proteinExistence type="predicted"/>
<dbReference type="FunFam" id="3.40.50.300:FF:000134">
    <property type="entry name" value="Iron-enterobactin ABC transporter ATP-binding protein"/>
    <property type="match status" value="1"/>
</dbReference>
<dbReference type="eggNOG" id="COG1120">
    <property type="taxonomic scope" value="Bacteria"/>
</dbReference>
<organism evidence="6 7">
    <name type="scientific">Desulfarculus baarsii (strain ATCC 33931 / DSM 2075 / LMG 7858 / VKM B-1802 / 2st14)</name>
    <dbReference type="NCBI Taxonomy" id="644282"/>
    <lineage>
        <taxon>Bacteria</taxon>
        <taxon>Pseudomonadati</taxon>
        <taxon>Thermodesulfobacteriota</taxon>
        <taxon>Desulfarculia</taxon>
        <taxon>Desulfarculales</taxon>
        <taxon>Desulfarculaceae</taxon>
        <taxon>Desulfarculus</taxon>
    </lineage>
</organism>
<keyword evidence="3" id="KW-0067">ATP-binding</keyword>
<reference evidence="6 7" key="1">
    <citation type="journal article" date="2010" name="Stand. Genomic Sci.">
        <title>Complete genome sequence of Desulfarculus baarsii type strain (2st14).</title>
        <authorList>
            <person name="Sun H."/>
            <person name="Spring S."/>
            <person name="Lapidus A."/>
            <person name="Davenport K."/>
            <person name="Del Rio T.G."/>
            <person name="Tice H."/>
            <person name="Nolan M."/>
            <person name="Copeland A."/>
            <person name="Cheng J.F."/>
            <person name="Lucas S."/>
            <person name="Tapia R."/>
            <person name="Goodwin L."/>
            <person name="Pitluck S."/>
            <person name="Ivanova N."/>
            <person name="Pagani I."/>
            <person name="Mavromatis K."/>
            <person name="Ovchinnikova G."/>
            <person name="Pati A."/>
            <person name="Chen A."/>
            <person name="Palaniappan K."/>
            <person name="Hauser L."/>
            <person name="Chang Y.J."/>
            <person name="Jeffries C.D."/>
            <person name="Detter J.C."/>
            <person name="Han C."/>
            <person name="Rohde M."/>
            <person name="Brambilla E."/>
            <person name="Goker M."/>
            <person name="Woyke T."/>
            <person name="Bristow J."/>
            <person name="Eisen J.A."/>
            <person name="Markowitz V."/>
            <person name="Hugenholtz P."/>
            <person name="Kyrpides N.C."/>
            <person name="Klenk H.P."/>
            <person name="Land M."/>
        </authorList>
    </citation>
    <scope>NUCLEOTIDE SEQUENCE [LARGE SCALE GENOMIC DNA]</scope>
    <source>
        <strain evidence="7">ATCC 33931 / DSM 2075 / LMG 7858 / VKM B-1802 / 2st14</strain>
    </source>
</reference>
<dbReference type="GO" id="GO:0005524">
    <property type="term" value="F:ATP binding"/>
    <property type="evidence" value="ECO:0007669"/>
    <property type="project" value="UniProtKB-KW"/>
</dbReference>
<keyword evidence="7" id="KW-1185">Reference proteome</keyword>
<dbReference type="Pfam" id="PF00005">
    <property type="entry name" value="ABC_tran"/>
    <property type="match status" value="1"/>
</dbReference>
<gene>
    <name evidence="6" type="ordered locus">Deba_2474</name>
</gene>